<accession>Q308B3</accession>
<dbReference type="AlphaFoldDB" id="Q308B3"/>
<name>Q308B3_9VIBR</name>
<dbReference type="InterPro" id="IPR013320">
    <property type="entry name" value="ConA-like_dom_sf"/>
</dbReference>
<dbReference type="GO" id="GO:0016829">
    <property type="term" value="F:lyase activity"/>
    <property type="evidence" value="ECO:0007669"/>
    <property type="project" value="UniProtKB-KW"/>
</dbReference>
<keyword evidence="1" id="KW-0732">Signal</keyword>
<dbReference type="Pfam" id="PF08787">
    <property type="entry name" value="Alginate_lyase2"/>
    <property type="match status" value="1"/>
</dbReference>
<feature type="chain" id="PRO_5004219487" evidence="1">
    <location>
        <begin position="23"/>
        <end position="275"/>
    </location>
</feature>
<dbReference type="CAZy" id="PL7">
    <property type="family name" value="Polysaccharide Lyase Family 7"/>
</dbReference>
<dbReference type="InterPro" id="IPR014895">
    <property type="entry name" value="Alginate_lyase_2"/>
</dbReference>
<dbReference type="SUPFAM" id="SSF49899">
    <property type="entry name" value="Concanavalin A-like lectins/glucanases"/>
    <property type="match status" value="1"/>
</dbReference>
<dbReference type="Gene3D" id="2.60.120.200">
    <property type="match status" value="1"/>
</dbReference>
<keyword evidence="3" id="KW-0456">Lyase</keyword>
<evidence type="ECO:0000256" key="1">
    <source>
        <dbReference type="SAM" id="SignalP"/>
    </source>
</evidence>
<proteinExistence type="predicted"/>
<sequence length="275" mass="31386">MKTQFALALAIPFSLCSSLVLADSAPYDIARYQSVLDESKLQAPNSATYIANGDFEGQYNQYFYVPDTGNAWMTFEVTGDHARSELRQVNNWYTSDTQYLNKMIANVLVDDPLAGEVDEITFLQVHDVTSNSNAINLPLVRIVWMREYDDVSDHYWAIIKEDACESCKNYAKIDLGEYRDSAVKFEIRIENNELTIKRDSVTHSEINKLDISYWGELESYFKAGVYNQDSAPDECNSSHSNTTSKRLTDQRISLQKAARWLSFFIGVRCLAARQK</sequence>
<evidence type="ECO:0000259" key="2">
    <source>
        <dbReference type="Pfam" id="PF08787"/>
    </source>
</evidence>
<feature type="domain" description="Alginate lyase 2" evidence="2">
    <location>
        <begin position="38"/>
        <end position="246"/>
    </location>
</feature>
<protein>
    <submittedName>
        <fullName evidence="3">Alginate lyase AlyVOB</fullName>
    </submittedName>
</protein>
<organism evidence="3">
    <name type="scientific">Vibrio sp. O2</name>
    <dbReference type="NCBI Taxonomy" id="353834"/>
    <lineage>
        <taxon>Bacteria</taxon>
        <taxon>Pseudomonadati</taxon>
        <taxon>Pseudomonadota</taxon>
        <taxon>Gammaproteobacteria</taxon>
        <taxon>Vibrionales</taxon>
        <taxon>Vibrionaceae</taxon>
        <taxon>Vibrio</taxon>
    </lineage>
</organism>
<evidence type="ECO:0000313" key="3">
    <source>
        <dbReference type="EMBL" id="ABB36772.1"/>
    </source>
</evidence>
<dbReference type="SMR" id="Q308B3"/>
<dbReference type="EMBL" id="DQ235161">
    <property type="protein sequence ID" value="ABB36772.1"/>
    <property type="molecule type" value="Genomic_DNA"/>
</dbReference>
<reference evidence="3" key="1">
    <citation type="journal article" date="2006" name="Mar. Biotechnol.">
        <title>Cloning and sequencing analysis of alginate lyase genes from the marine bacterium Vibrio sp. O2.</title>
        <authorList>
            <person name="Kawamoto H."/>
            <person name="Horibe A."/>
            <person name="Miki Y."/>
            <person name="Kimura T."/>
            <person name="Tanaka K."/>
            <person name="Nakagawa T."/>
            <person name="Kawamukai M."/>
            <person name="Matsuda H."/>
        </authorList>
    </citation>
    <scope>NUCLEOTIDE SEQUENCE</scope>
    <source>
        <strain evidence="3">O2</strain>
    </source>
</reference>
<feature type="signal peptide" evidence="1">
    <location>
        <begin position="1"/>
        <end position="22"/>
    </location>
</feature>